<dbReference type="EMBL" id="FMSV02000557">
    <property type="protein sequence ID" value="SEH08896.1"/>
    <property type="molecule type" value="Genomic_DNA"/>
</dbReference>
<dbReference type="Proteomes" id="UP000236724">
    <property type="component" value="Unassembled WGS sequence"/>
</dbReference>
<keyword evidence="2" id="KW-1185">Reference proteome</keyword>
<organism evidence="1 2">
    <name type="scientific">Candidatus Venteria ishoeyi</name>
    <dbReference type="NCBI Taxonomy" id="1899563"/>
    <lineage>
        <taxon>Bacteria</taxon>
        <taxon>Pseudomonadati</taxon>
        <taxon>Pseudomonadota</taxon>
        <taxon>Gammaproteobacteria</taxon>
        <taxon>Thiotrichales</taxon>
        <taxon>Thiotrichaceae</taxon>
        <taxon>Venteria</taxon>
    </lineage>
</organism>
<accession>A0A1H6FIE7</accession>
<gene>
    <name evidence="1" type="ORF">MBHS_04789</name>
</gene>
<evidence type="ECO:0000313" key="2">
    <source>
        <dbReference type="Proteomes" id="UP000236724"/>
    </source>
</evidence>
<protein>
    <submittedName>
        <fullName evidence="1">Uncharacterized protein</fullName>
    </submittedName>
</protein>
<evidence type="ECO:0000313" key="1">
    <source>
        <dbReference type="EMBL" id="SEH08896.1"/>
    </source>
</evidence>
<name>A0A1H6FIE7_9GAMM</name>
<dbReference type="RefSeq" id="WP_103922408.1">
    <property type="nucleotide sequence ID" value="NZ_FMSV02000557.1"/>
</dbReference>
<dbReference type="OrthoDB" id="345222at2"/>
<reference evidence="1 2" key="1">
    <citation type="submission" date="2016-10" db="EMBL/GenBank/DDBJ databases">
        <authorList>
            <person name="de Groot N.N."/>
        </authorList>
    </citation>
    <scope>NUCLEOTIDE SEQUENCE [LARGE SCALE GENOMIC DNA]</scope>
    <source>
        <strain evidence="1">MBHS1</strain>
    </source>
</reference>
<sequence>MLPPGVSYAAISGESNQWQVPPNLHTLVKAFDQEPDNFCTVAEGHCITPTTMHPVTAALSEILYGDGTPLYPVRAEESYVYLALYYPSGANQTFSLGSLRISMLVSNKEMYMNWLTGKQTSEPTQETSTPTPTSAPVASPAADQAIIIAAGGAQENNTLFPYSNDFTQRMYRLLKMRGYTDEMIIYINPHAPDIEPLDTHLENDKHDFKLFDPESEINQAFAQAASHLQTGQQFILYVHGHARAGYLDITPTYALSVQSLRALLDTLPTGVEQIIILDTAFAGSFIQTLAAPGRTVLSGTDTVNTAWNTQYISFSDILIRSLRQGQTLLQAFTATRLQLSKLSTPLMLQNPWLDDNGDGVFNDEDGNRSANLCLGYCDIAPSLIPEILQTQAVQDISDNSALLWASLDFMPETIRQVRAVLHSPEANMPDYQGLDSVFENITVALSYNVNELRYEAIYEHFCVPGTWEVFYQAQGIDGAWSDIIASRVRQTQTSVSALCQNNASVTILMNQTQYQVGDDFRLDVRVDGQQNVVPYIALILPDGNFLTYRYNGGFSIPNAMLPYRDTLTLNGARSYPLLSFNLPAGLSSGTYEICGVLMKPQTENPLKMEDWLSFSCTGFEL</sequence>
<dbReference type="AlphaFoldDB" id="A0A1H6FIE7"/>
<proteinExistence type="predicted"/>